<dbReference type="InterPro" id="IPR041583">
    <property type="entry name" value="TetR_C_31"/>
</dbReference>
<reference evidence="4 5" key="1">
    <citation type="submission" date="2020-05" db="EMBL/GenBank/DDBJ databases">
        <authorList>
            <person name="Mo P."/>
        </authorList>
    </citation>
    <scope>NUCLEOTIDE SEQUENCE [LARGE SCALE GENOMIC DNA]</scope>
    <source>
        <strain evidence="4 5">Gen01</strain>
    </source>
</reference>
<evidence type="ECO:0000256" key="2">
    <source>
        <dbReference type="PROSITE-ProRule" id="PRU00335"/>
    </source>
</evidence>
<dbReference type="AlphaFoldDB" id="A0A6M6JNH6"/>
<keyword evidence="5" id="KW-1185">Reference proteome</keyword>
<dbReference type="RefSeq" id="WP_172163027.1">
    <property type="nucleotide sequence ID" value="NZ_CP053564.1"/>
</dbReference>
<evidence type="ECO:0000256" key="1">
    <source>
        <dbReference type="ARBA" id="ARBA00023125"/>
    </source>
</evidence>
<dbReference type="InterPro" id="IPR050109">
    <property type="entry name" value="HTH-type_TetR-like_transc_reg"/>
</dbReference>
<dbReference type="PROSITE" id="PS50977">
    <property type="entry name" value="HTH_TETR_2"/>
    <property type="match status" value="1"/>
</dbReference>
<dbReference type="KEGG" id="pbro:HOP40_25865"/>
<protein>
    <submittedName>
        <fullName evidence="4">TetR family transcriptional regulator</fullName>
    </submittedName>
</protein>
<dbReference type="InterPro" id="IPR009057">
    <property type="entry name" value="Homeodomain-like_sf"/>
</dbReference>
<evidence type="ECO:0000313" key="4">
    <source>
        <dbReference type="EMBL" id="QJY48783.1"/>
    </source>
</evidence>
<accession>A0A6M6JNH6</accession>
<keyword evidence="1 2" id="KW-0238">DNA-binding</keyword>
<sequence>MTRGPNDPARRERIVVAAVELMGRDGLHAITHRAVAARAGVPLGSTTYYFRDLDDLLLAAVDLALEQSRARIAAWDAALPPDAGAAEVCRSLAVMTVGFVTEHAARTVLDYELYAAGLRRRPLRARSAEWIGLLRTALRGRFDALTADALTAAVDGFTLQALLAPAPPTVDACEALLRRVVAG</sequence>
<organism evidence="4 5">
    <name type="scientific">Pseudonocardia broussonetiae</name>
    <dbReference type="NCBI Taxonomy" id="2736640"/>
    <lineage>
        <taxon>Bacteria</taxon>
        <taxon>Bacillati</taxon>
        <taxon>Actinomycetota</taxon>
        <taxon>Actinomycetes</taxon>
        <taxon>Pseudonocardiales</taxon>
        <taxon>Pseudonocardiaceae</taxon>
        <taxon>Pseudonocardia</taxon>
    </lineage>
</organism>
<feature type="DNA-binding region" description="H-T-H motif" evidence="2">
    <location>
        <begin position="31"/>
        <end position="50"/>
    </location>
</feature>
<evidence type="ECO:0000313" key="5">
    <source>
        <dbReference type="Proteomes" id="UP000505377"/>
    </source>
</evidence>
<dbReference type="PANTHER" id="PTHR30055:SF231">
    <property type="entry name" value="TRANSCRIPTIONAL REGULATORY PROTEIN (PROBABLY DEOR-FAMILY)-RELATED"/>
    <property type="match status" value="1"/>
</dbReference>
<dbReference type="InterPro" id="IPR036271">
    <property type="entry name" value="Tet_transcr_reg_TetR-rel_C_sf"/>
</dbReference>
<dbReference type="EMBL" id="CP053564">
    <property type="protein sequence ID" value="QJY48783.1"/>
    <property type="molecule type" value="Genomic_DNA"/>
</dbReference>
<dbReference type="Proteomes" id="UP000505377">
    <property type="component" value="Chromosome"/>
</dbReference>
<dbReference type="Pfam" id="PF00440">
    <property type="entry name" value="TetR_N"/>
    <property type="match status" value="1"/>
</dbReference>
<dbReference type="SUPFAM" id="SSF46689">
    <property type="entry name" value="Homeodomain-like"/>
    <property type="match status" value="1"/>
</dbReference>
<name>A0A6M6JNH6_9PSEU</name>
<dbReference type="PANTHER" id="PTHR30055">
    <property type="entry name" value="HTH-TYPE TRANSCRIPTIONAL REGULATOR RUTR"/>
    <property type="match status" value="1"/>
</dbReference>
<dbReference type="GO" id="GO:0003700">
    <property type="term" value="F:DNA-binding transcription factor activity"/>
    <property type="evidence" value="ECO:0007669"/>
    <property type="project" value="TreeGrafter"/>
</dbReference>
<dbReference type="SUPFAM" id="SSF48498">
    <property type="entry name" value="Tetracyclin repressor-like, C-terminal domain"/>
    <property type="match status" value="1"/>
</dbReference>
<proteinExistence type="predicted"/>
<evidence type="ECO:0000259" key="3">
    <source>
        <dbReference type="PROSITE" id="PS50977"/>
    </source>
</evidence>
<gene>
    <name evidence="4" type="ORF">HOP40_25865</name>
</gene>
<dbReference type="Gene3D" id="1.10.357.10">
    <property type="entry name" value="Tetracycline Repressor, domain 2"/>
    <property type="match status" value="1"/>
</dbReference>
<dbReference type="GO" id="GO:0000976">
    <property type="term" value="F:transcription cis-regulatory region binding"/>
    <property type="evidence" value="ECO:0007669"/>
    <property type="project" value="TreeGrafter"/>
</dbReference>
<dbReference type="Pfam" id="PF17940">
    <property type="entry name" value="TetR_C_31"/>
    <property type="match status" value="1"/>
</dbReference>
<dbReference type="InterPro" id="IPR001647">
    <property type="entry name" value="HTH_TetR"/>
</dbReference>
<feature type="domain" description="HTH tetR-type" evidence="3">
    <location>
        <begin position="8"/>
        <end position="68"/>
    </location>
</feature>